<dbReference type="Gene3D" id="3.40.50.300">
    <property type="entry name" value="P-loop containing nucleotide triphosphate hydrolases"/>
    <property type="match status" value="2"/>
</dbReference>
<feature type="domain" description="ABC transporter" evidence="11">
    <location>
        <begin position="4"/>
        <end position="242"/>
    </location>
</feature>
<dbReference type="PROSITE" id="PS00211">
    <property type="entry name" value="ABC_TRANSPORTER_1"/>
    <property type="match status" value="1"/>
</dbReference>
<keyword evidence="13" id="KW-1185">Reference proteome</keyword>
<comment type="caution">
    <text evidence="12">The sequence shown here is derived from an EMBL/GenBank/DDBJ whole genome shotgun (WGS) entry which is preliminary data.</text>
</comment>
<dbReference type="Pfam" id="PF00005">
    <property type="entry name" value="ABC_tran"/>
    <property type="match status" value="2"/>
</dbReference>
<keyword evidence="7 12" id="KW-0067">ATP-binding</keyword>
<dbReference type="EMBL" id="JBHUMX010000041">
    <property type="protein sequence ID" value="MFD2629900.1"/>
    <property type="molecule type" value="Genomic_DNA"/>
</dbReference>
<dbReference type="InterPro" id="IPR003439">
    <property type="entry name" value="ABC_transporter-like_ATP-bd"/>
</dbReference>
<evidence type="ECO:0000313" key="13">
    <source>
        <dbReference type="Proteomes" id="UP001597451"/>
    </source>
</evidence>
<evidence type="ECO:0000256" key="2">
    <source>
        <dbReference type="ARBA" id="ARBA00005417"/>
    </source>
</evidence>
<dbReference type="CDD" id="cd03225">
    <property type="entry name" value="ABC_cobalt_CbiO_domain1"/>
    <property type="match status" value="2"/>
</dbReference>
<evidence type="ECO:0000256" key="5">
    <source>
        <dbReference type="ARBA" id="ARBA00022737"/>
    </source>
</evidence>
<keyword evidence="3" id="KW-0813">Transport</keyword>
<gene>
    <name evidence="12" type="ORF">ACFSUN_14015</name>
</gene>
<evidence type="ECO:0000256" key="4">
    <source>
        <dbReference type="ARBA" id="ARBA00022475"/>
    </source>
</evidence>
<dbReference type="SUPFAM" id="SSF52540">
    <property type="entry name" value="P-loop containing nucleoside triphosphate hydrolases"/>
    <property type="match status" value="2"/>
</dbReference>
<accession>A0ABW5Q3D9</accession>
<evidence type="ECO:0000259" key="11">
    <source>
        <dbReference type="PROSITE" id="PS50893"/>
    </source>
</evidence>
<evidence type="ECO:0000256" key="10">
    <source>
        <dbReference type="ARBA" id="ARBA00025157"/>
    </source>
</evidence>
<comment type="similarity">
    <text evidence="2">Belongs to the ABC transporter superfamily.</text>
</comment>
<evidence type="ECO:0000256" key="6">
    <source>
        <dbReference type="ARBA" id="ARBA00022741"/>
    </source>
</evidence>
<name>A0ABW5Q3D9_9BACI</name>
<keyword evidence="4" id="KW-1003">Cell membrane</keyword>
<proteinExistence type="inferred from homology"/>
<evidence type="ECO:0000313" key="12">
    <source>
        <dbReference type="EMBL" id="MFD2629900.1"/>
    </source>
</evidence>
<evidence type="ECO:0000256" key="1">
    <source>
        <dbReference type="ARBA" id="ARBA00004202"/>
    </source>
</evidence>
<keyword evidence="8" id="KW-1278">Translocase</keyword>
<dbReference type="GO" id="GO:0005524">
    <property type="term" value="F:ATP binding"/>
    <property type="evidence" value="ECO:0007669"/>
    <property type="project" value="UniProtKB-KW"/>
</dbReference>
<evidence type="ECO:0000256" key="3">
    <source>
        <dbReference type="ARBA" id="ARBA00022448"/>
    </source>
</evidence>
<dbReference type="InterPro" id="IPR015856">
    <property type="entry name" value="ABC_transpr_CbiO/EcfA_su"/>
</dbReference>
<evidence type="ECO:0000256" key="8">
    <source>
        <dbReference type="ARBA" id="ARBA00022967"/>
    </source>
</evidence>
<dbReference type="PROSITE" id="PS50893">
    <property type="entry name" value="ABC_TRANSPORTER_2"/>
    <property type="match status" value="2"/>
</dbReference>
<dbReference type="PANTHER" id="PTHR43553:SF23">
    <property type="entry name" value="ABC TRANSPORTER ATP-BINDING COMPONENT"/>
    <property type="match status" value="1"/>
</dbReference>
<feature type="domain" description="ABC transporter" evidence="11">
    <location>
        <begin position="296"/>
        <end position="519"/>
    </location>
</feature>
<protein>
    <submittedName>
        <fullName evidence="12">ABC transporter ATP-binding protein</fullName>
    </submittedName>
</protein>
<sequence length="545" mass="61850">MEILSAKNISFTYPAQENPALHQVDLHVNKGEFVVLCGASGSGKSTFLHLIKQEIAPHGQLTGTFTYKGKELDSHDTNKSTQEIGIVFQDPENQIVMDNVMEELLFGMENKGLETRDMRIKIAEMTHYFGLSHLLDKKTSELSGGEKQILNLASVLLLDPELLLLDEPTAQLDPLAAKEFIQTITQLNREFGLTIVMVEHRLEELFAIADRVLVLEKGRKMIDAPPREAVLKLHNHPALHYFLPSASRLILHYEKELSGEDIPLTVKEARDWLQPKQIKPRQLREEVEQSTTLLTLKEIDYQYKRRTPAVLHNLSLSVNEGELLAILGANGTGKSTLLKIIAGILRQQHGKMTFRDKRKTKQISYLPQNPALYFLEDTLIAEYKQIIERHQRHDGEKEINTLLDTLGLTAFQDRHPADLSGGELQKAALLGTLLEDPSILLIDEPTKGLDPYAKREFGKLLHQLRKQQGLTIIMVTHDVEFAAKHATRCSMLFRGDISVTEQTKAFFKGNRYYTTVMNRICRKTSAPAVVTLEEAEELWRIQEEF</sequence>
<organism evidence="12 13">
    <name type="scientific">Oceanobacillus kapialis</name>
    <dbReference type="NCBI Taxonomy" id="481353"/>
    <lineage>
        <taxon>Bacteria</taxon>
        <taxon>Bacillati</taxon>
        <taxon>Bacillota</taxon>
        <taxon>Bacilli</taxon>
        <taxon>Bacillales</taxon>
        <taxon>Bacillaceae</taxon>
        <taxon>Oceanobacillus</taxon>
    </lineage>
</organism>
<comment type="subcellular location">
    <subcellularLocation>
        <location evidence="1">Cell membrane</location>
        <topology evidence="1">Peripheral membrane protein</topology>
    </subcellularLocation>
</comment>
<reference evidence="13" key="1">
    <citation type="journal article" date="2019" name="Int. J. Syst. Evol. Microbiol.">
        <title>The Global Catalogue of Microorganisms (GCM) 10K type strain sequencing project: providing services to taxonomists for standard genome sequencing and annotation.</title>
        <authorList>
            <consortium name="The Broad Institute Genomics Platform"/>
            <consortium name="The Broad Institute Genome Sequencing Center for Infectious Disease"/>
            <person name="Wu L."/>
            <person name="Ma J."/>
        </authorList>
    </citation>
    <scope>NUCLEOTIDE SEQUENCE [LARGE SCALE GENOMIC DNA]</scope>
    <source>
        <strain evidence="13">TISTR 1858</strain>
    </source>
</reference>
<dbReference type="InterPro" id="IPR017871">
    <property type="entry name" value="ABC_transporter-like_CS"/>
</dbReference>
<keyword evidence="5" id="KW-0677">Repeat</keyword>
<dbReference type="InterPro" id="IPR003593">
    <property type="entry name" value="AAA+_ATPase"/>
</dbReference>
<keyword evidence="9" id="KW-0472">Membrane</keyword>
<dbReference type="PANTHER" id="PTHR43553">
    <property type="entry name" value="HEAVY METAL TRANSPORTER"/>
    <property type="match status" value="1"/>
</dbReference>
<comment type="function">
    <text evidence="10">Probably part of an ABC transporter complex. Responsible for energy coupling to the transport system.</text>
</comment>
<evidence type="ECO:0000256" key="7">
    <source>
        <dbReference type="ARBA" id="ARBA00022840"/>
    </source>
</evidence>
<dbReference type="Proteomes" id="UP001597451">
    <property type="component" value="Unassembled WGS sequence"/>
</dbReference>
<evidence type="ECO:0000256" key="9">
    <source>
        <dbReference type="ARBA" id="ARBA00023136"/>
    </source>
</evidence>
<dbReference type="SMART" id="SM00382">
    <property type="entry name" value="AAA"/>
    <property type="match status" value="2"/>
</dbReference>
<dbReference type="InterPro" id="IPR050095">
    <property type="entry name" value="ECF_ABC_transporter_ATP-bd"/>
</dbReference>
<keyword evidence="6" id="KW-0547">Nucleotide-binding</keyword>
<dbReference type="InterPro" id="IPR027417">
    <property type="entry name" value="P-loop_NTPase"/>
</dbReference>
<dbReference type="RefSeq" id="WP_379562688.1">
    <property type="nucleotide sequence ID" value="NZ_JBHUMX010000041.1"/>
</dbReference>